<evidence type="ECO:0000256" key="7">
    <source>
        <dbReference type="ARBA" id="ARBA00023125"/>
    </source>
</evidence>
<dbReference type="EMBL" id="KT698852">
    <property type="protein sequence ID" value="AMB43027.1"/>
    <property type="molecule type" value="Genomic_DNA"/>
</dbReference>
<evidence type="ECO:0000256" key="2">
    <source>
        <dbReference type="ARBA" id="ARBA00022524"/>
    </source>
</evidence>
<keyword evidence="7" id="KW-0238">DNA-binding</keyword>
<dbReference type="GO" id="GO:0075732">
    <property type="term" value="P:viral penetration into host nucleus"/>
    <property type="evidence" value="ECO:0007669"/>
    <property type="project" value="UniProtKB-KW"/>
</dbReference>
<dbReference type="GO" id="GO:0043657">
    <property type="term" value="C:host cell"/>
    <property type="evidence" value="ECO:0007669"/>
    <property type="project" value="GOC"/>
</dbReference>
<dbReference type="GO" id="GO:0003677">
    <property type="term" value="F:DNA binding"/>
    <property type="evidence" value="ECO:0007669"/>
    <property type="project" value="UniProtKB-KW"/>
</dbReference>
<evidence type="ECO:0000256" key="4">
    <source>
        <dbReference type="ARBA" id="ARBA00022562"/>
    </source>
</evidence>
<reference evidence="10 11" key="1">
    <citation type="submission" date="2015-08" db="EMBL/GenBank/DDBJ databases">
        <title>Isolation and characterization of novel bat adenoviruses with diverse genome sizes, low GC contents or extremely long E3 ORFs.</title>
        <authorList>
            <person name="Tan B."/>
            <person name="Yang X.-L."/>
            <person name="Ge X.-Y."/>
            <person name="Peng C."/>
            <person name="Zhang Y.-Z."/>
            <person name="Zhang L.-B."/>
            <person name="Shi Z.-L."/>
        </authorList>
    </citation>
    <scope>NUCLEOTIDE SEQUENCE [LARGE SCALE GENOMIC DNA]</scope>
    <source>
        <strain evidence="10">WIV13</strain>
    </source>
</reference>
<dbReference type="OrthoDB" id="28265at10239"/>
<dbReference type="GO" id="GO:0046718">
    <property type="term" value="P:symbiont entry into host cell"/>
    <property type="evidence" value="ECO:0007669"/>
    <property type="project" value="UniProtKB-KW"/>
</dbReference>
<evidence type="ECO:0000256" key="6">
    <source>
        <dbReference type="ARBA" id="ARBA00022921"/>
    </source>
</evidence>
<protein>
    <submittedName>
        <fullName evidence="10">PVII</fullName>
    </submittedName>
</protein>
<evidence type="ECO:0000256" key="5">
    <source>
        <dbReference type="ARBA" id="ARBA00022844"/>
    </source>
</evidence>
<keyword evidence="3" id="KW-0597">Phosphoprotein</keyword>
<dbReference type="GeneID" id="28715672"/>
<dbReference type="Pfam" id="PF03228">
    <property type="entry name" value="Adeno_VII"/>
    <property type="match status" value="1"/>
</dbReference>
<evidence type="ECO:0000256" key="9">
    <source>
        <dbReference type="SAM" id="MobiDB-lite"/>
    </source>
</evidence>
<keyword evidence="6" id="KW-0426">Late protein</keyword>
<keyword evidence="5" id="KW-0946">Virion</keyword>
<feature type="region of interest" description="Disordered" evidence="9">
    <location>
        <begin position="73"/>
        <end position="100"/>
    </location>
</feature>
<evidence type="ECO:0000256" key="1">
    <source>
        <dbReference type="ARBA" id="ARBA00005746"/>
    </source>
</evidence>
<sequence length="100" mass="11526">MAILISPANNTGWGMGSRKMYGGLIGGAREYSEETPVLVRQYYRARWGSKTRHGRPVVHRPRIEVEAEVEGEPRRSARLRKKRPLSTKIIVSKGKRRKRR</sequence>
<comment type="similarity">
    <text evidence="1">Belongs to the adenoviridae histone-like nucleoprotein family.</text>
</comment>
<dbReference type="RefSeq" id="YP_009272927.1">
    <property type="nucleotide sequence ID" value="NC_030874.1"/>
</dbReference>
<name>A0A1B0UHX7_9ADEN</name>
<organism evidence="10 11">
    <name type="scientific">Bat mastadenovirus WIV13</name>
    <dbReference type="NCBI Taxonomy" id="1788435"/>
    <lineage>
        <taxon>Viruses</taxon>
        <taxon>Varidnaviria</taxon>
        <taxon>Bamfordvirae</taxon>
        <taxon>Preplasmiviricota</taxon>
        <taxon>Polisuviricotina</taxon>
        <taxon>Pharingeaviricetes</taxon>
        <taxon>Rowavirales</taxon>
        <taxon>Adenoviridae</taxon>
        <taxon>Mastadenovirus</taxon>
        <taxon>Mastadenovirus humile</taxon>
        <taxon>Bat mastadenovirus E</taxon>
    </lineage>
</organism>
<dbReference type="KEGG" id="vg:28715672"/>
<proteinExistence type="inferred from homology"/>
<keyword evidence="4" id="KW-1048">Host nucleus</keyword>
<dbReference type="Proteomes" id="UP000108481">
    <property type="component" value="Segment"/>
</dbReference>
<evidence type="ECO:0000256" key="8">
    <source>
        <dbReference type="ARBA" id="ARBA00023296"/>
    </source>
</evidence>
<evidence type="ECO:0000313" key="11">
    <source>
        <dbReference type="Proteomes" id="UP000108481"/>
    </source>
</evidence>
<evidence type="ECO:0000256" key="3">
    <source>
        <dbReference type="ARBA" id="ARBA00022553"/>
    </source>
</evidence>
<evidence type="ECO:0000313" key="10">
    <source>
        <dbReference type="EMBL" id="AMB43027.1"/>
    </source>
</evidence>
<keyword evidence="2" id="KW-1163">Viral penetration into host nucleus</keyword>
<feature type="compositionally biased region" description="Basic residues" evidence="9">
    <location>
        <begin position="76"/>
        <end position="85"/>
    </location>
</feature>
<accession>A0A1B0UHX7</accession>
<keyword evidence="8" id="KW-1160">Virus entry into host cell</keyword>
<dbReference type="GO" id="GO:0019028">
    <property type="term" value="C:viral capsid"/>
    <property type="evidence" value="ECO:0007669"/>
    <property type="project" value="InterPro"/>
</dbReference>
<keyword evidence="11" id="KW-1185">Reference proteome</keyword>
<dbReference type="InterPro" id="IPR004912">
    <property type="entry name" value="Adeno_VII"/>
</dbReference>